<feature type="domain" description="C2H2-type" evidence="3">
    <location>
        <begin position="473"/>
        <end position="502"/>
    </location>
</feature>
<accession>A0A834JZ33</accession>
<evidence type="ECO:0000313" key="5">
    <source>
        <dbReference type="Proteomes" id="UP000617340"/>
    </source>
</evidence>
<dbReference type="PANTHER" id="PTHR46179">
    <property type="entry name" value="ZINC FINGER PROTEIN"/>
    <property type="match status" value="1"/>
</dbReference>
<dbReference type="PROSITE" id="PS00028">
    <property type="entry name" value="ZINC_FINGER_C2H2_1"/>
    <property type="match status" value="10"/>
</dbReference>
<evidence type="ECO:0000256" key="2">
    <source>
        <dbReference type="SAM" id="MobiDB-lite"/>
    </source>
</evidence>
<keyword evidence="5" id="KW-1185">Reference proteome</keyword>
<feature type="region of interest" description="Disordered" evidence="2">
    <location>
        <begin position="738"/>
        <end position="761"/>
    </location>
</feature>
<dbReference type="InterPro" id="IPR036236">
    <property type="entry name" value="Znf_C2H2_sf"/>
</dbReference>
<dbReference type="EMBL" id="JACSDZ010000008">
    <property type="protein sequence ID" value="KAF7397344.1"/>
    <property type="molecule type" value="Genomic_DNA"/>
</dbReference>
<feature type="domain" description="C2H2-type" evidence="3">
    <location>
        <begin position="563"/>
        <end position="592"/>
    </location>
</feature>
<feature type="domain" description="C2H2-type" evidence="3">
    <location>
        <begin position="594"/>
        <end position="623"/>
    </location>
</feature>
<dbReference type="GO" id="GO:0003712">
    <property type="term" value="F:transcription coregulator activity"/>
    <property type="evidence" value="ECO:0007669"/>
    <property type="project" value="TreeGrafter"/>
</dbReference>
<evidence type="ECO:0000313" key="4">
    <source>
        <dbReference type="EMBL" id="KAF7397344.1"/>
    </source>
</evidence>
<dbReference type="InterPro" id="IPR051061">
    <property type="entry name" value="Zinc_finger_trans_reg"/>
</dbReference>
<keyword evidence="1" id="KW-0479">Metal-binding</keyword>
<feature type="domain" description="C2H2-type" evidence="3">
    <location>
        <begin position="655"/>
        <end position="684"/>
    </location>
</feature>
<dbReference type="GO" id="GO:0008270">
    <property type="term" value="F:zinc ion binding"/>
    <property type="evidence" value="ECO:0007669"/>
    <property type="project" value="UniProtKB-KW"/>
</dbReference>
<feature type="compositionally biased region" description="Basic and acidic residues" evidence="2">
    <location>
        <begin position="739"/>
        <end position="748"/>
    </location>
</feature>
<comment type="caution">
    <text evidence="4">The sequence shown here is derived from an EMBL/GenBank/DDBJ whole genome shotgun (WGS) entry which is preliminary data.</text>
</comment>
<name>A0A834JZ33_VESGE</name>
<dbReference type="AlphaFoldDB" id="A0A834JZ33"/>
<dbReference type="FunFam" id="3.30.160.60:FF:000007">
    <property type="entry name" value="Basic krueppel-like factor 3"/>
    <property type="match status" value="1"/>
</dbReference>
<dbReference type="GO" id="GO:0006357">
    <property type="term" value="P:regulation of transcription by RNA polymerase II"/>
    <property type="evidence" value="ECO:0007669"/>
    <property type="project" value="TreeGrafter"/>
</dbReference>
<protein>
    <recommendedName>
        <fullName evidence="3">C2H2-type domain-containing protein</fullName>
    </recommendedName>
</protein>
<feature type="compositionally biased region" description="Basic and acidic residues" evidence="2">
    <location>
        <begin position="55"/>
        <end position="66"/>
    </location>
</feature>
<feature type="domain" description="C2H2-type" evidence="3">
    <location>
        <begin position="503"/>
        <end position="532"/>
    </location>
</feature>
<keyword evidence="1" id="KW-0862">Zinc</keyword>
<evidence type="ECO:0000259" key="3">
    <source>
        <dbReference type="PROSITE" id="PS50157"/>
    </source>
</evidence>
<feature type="compositionally biased region" description="Polar residues" evidence="2">
    <location>
        <begin position="42"/>
        <end position="54"/>
    </location>
</feature>
<dbReference type="PROSITE" id="PS50157">
    <property type="entry name" value="ZINC_FINGER_C2H2_2"/>
    <property type="match status" value="10"/>
</dbReference>
<dbReference type="SMART" id="SM00355">
    <property type="entry name" value="ZnF_C2H2"/>
    <property type="match status" value="10"/>
</dbReference>
<feature type="region of interest" description="Disordered" evidence="2">
    <location>
        <begin position="42"/>
        <end position="72"/>
    </location>
</feature>
<gene>
    <name evidence="4" type="ORF">HZH68_008566</name>
</gene>
<organism evidence="4 5">
    <name type="scientific">Vespula germanica</name>
    <name type="common">German yellow jacket</name>
    <name type="synonym">Paravespula germanica</name>
    <dbReference type="NCBI Taxonomy" id="30212"/>
    <lineage>
        <taxon>Eukaryota</taxon>
        <taxon>Metazoa</taxon>
        <taxon>Ecdysozoa</taxon>
        <taxon>Arthropoda</taxon>
        <taxon>Hexapoda</taxon>
        <taxon>Insecta</taxon>
        <taxon>Pterygota</taxon>
        <taxon>Neoptera</taxon>
        <taxon>Endopterygota</taxon>
        <taxon>Hymenoptera</taxon>
        <taxon>Apocrita</taxon>
        <taxon>Aculeata</taxon>
        <taxon>Vespoidea</taxon>
        <taxon>Vespidae</taxon>
        <taxon>Vespinae</taxon>
        <taxon>Vespula</taxon>
    </lineage>
</organism>
<feature type="domain" description="C2H2-type" evidence="3">
    <location>
        <begin position="824"/>
        <end position="849"/>
    </location>
</feature>
<dbReference type="InterPro" id="IPR013087">
    <property type="entry name" value="Znf_C2H2_type"/>
</dbReference>
<sequence>MSRKGVPSASKSKQVPRIFRNRRAPSFARVWTHVDVGIGSITSEQNDTNSLTSSPDERKKRIDDKKGKVKARNNEEAIGYTEKVWCLDYSSIHNGVFSDGGADLIEKTTDVETVADIEKWLKTRTESVSSMDLDVIKSEVEEGVERYLNNELPHSFLGKDPDALSIDIDLSDKKLNLSYEHSILQEFQTEKLLEVCEKDDEFILPEFRLDQLDPLSLSPDDMMVAGEILPSTSGPTALNTPNEHLTDTSIQSEEGVQLVGEGDETENHTSADDSVEMADLPIDFENIDVMQETSGANNIVSSSKSTSNSFTDVFNNDNVIENTAGIINIANSGNIIMEQLKSKARIKLEPRIIKKRRRISEKFDKKIESKEGVMAVVAISTDKISNMTQIVINTGTEEQIYQGKTSELIEATGNFPKLPRIDTSPGWTGTSECNSEMNPSNQHEMIISNALAELGVTDDNLQPVSITEQGKLWLCPREDCNRQFSRLYALKGHLLAHYGVRPFKCDYEGCAWAFYSEFKLKRHKETHSKRKDYVCQVEGCNRRFTTIYNLWSHEKLHSRPNRITCQVPNCQEKFQTKRALELHMKSHDQSHAPYVCKHEGCGKRYYSSNALTSHQRCHSYKEIDVKCSWPGCGKVFDKPCRLKAHIRSHTGCKPYLCTFQGCQWAFSSSSKLKRHQKKHTNERKFICDVASCGKAFMRSEHLKEHRLTHKEGRYFQCYICNTQFSAKSSLYVHIKKHQNKEDIERNSRESSNSQKRVKTTESHCSRVNPVIKLKKKSIEFNKELISQNASVPVLSQPCETSLNNGSENQSLKVITHQDEIKTLYHCPVETCTRSYSTKATLRAHMSKIHGTPIGDCDKSLKSRATDITTTNTDYILYATPSSTSEPTEQMIMVTPCDAVIVSASSEMNSLPETQPPLLGTVLRNDSIHENATNEQLLQSNLRKDHGSARTSLTFSDVWKLKTNGASMNSVAGASDVILGASDMEEELLFTEELPSMYYQDDVGGTEYQVLLLDSGPSESAVNLRGLE</sequence>
<dbReference type="GO" id="GO:0005634">
    <property type="term" value="C:nucleus"/>
    <property type="evidence" value="ECO:0007669"/>
    <property type="project" value="TreeGrafter"/>
</dbReference>
<proteinExistence type="predicted"/>
<dbReference type="Proteomes" id="UP000617340">
    <property type="component" value="Unassembled WGS sequence"/>
</dbReference>
<feature type="domain" description="C2H2-type" evidence="3">
    <location>
        <begin position="625"/>
        <end position="654"/>
    </location>
</feature>
<feature type="domain" description="C2H2-type" evidence="3">
    <location>
        <begin position="715"/>
        <end position="742"/>
    </location>
</feature>
<reference evidence="4" key="1">
    <citation type="journal article" date="2020" name="G3 (Bethesda)">
        <title>High-Quality Assemblies for Three Invasive Social Wasps from the &lt;i&gt;Vespula&lt;/i&gt; Genus.</title>
        <authorList>
            <person name="Harrop T.W.R."/>
            <person name="Guhlin J."/>
            <person name="McLaughlin G.M."/>
            <person name="Permina E."/>
            <person name="Stockwell P."/>
            <person name="Gilligan J."/>
            <person name="Le Lec M.F."/>
            <person name="Gruber M.A.M."/>
            <person name="Quinn O."/>
            <person name="Lovegrove M."/>
            <person name="Duncan E.J."/>
            <person name="Remnant E.J."/>
            <person name="Van Eeckhoven J."/>
            <person name="Graham B."/>
            <person name="Knapp R.A."/>
            <person name="Langford K.W."/>
            <person name="Kronenberg Z."/>
            <person name="Press M.O."/>
            <person name="Eacker S.M."/>
            <person name="Wilson-Rankin E.E."/>
            <person name="Purcell J."/>
            <person name="Lester P.J."/>
            <person name="Dearden P.K."/>
        </authorList>
    </citation>
    <scope>NUCLEOTIDE SEQUENCE</scope>
    <source>
        <strain evidence="4">Linc-1</strain>
    </source>
</reference>
<dbReference type="PANTHER" id="PTHR46179:SF26">
    <property type="entry name" value="ZINC FINGER PROTEIN 423 HOMOLOG"/>
    <property type="match status" value="1"/>
</dbReference>
<dbReference type="Pfam" id="PF00096">
    <property type="entry name" value="zf-C2H2"/>
    <property type="match status" value="6"/>
</dbReference>
<dbReference type="SUPFAM" id="SSF57667">
    <property type="entry name" value="beta-beta-alpha zinc fingers"/>
    <property type="match status" value="5"/>
</dbReference>
<feature type="domain" description="C2H2-type" evidence="3">
    <location>
        <begin position="533"/>
        <end position="562"/>
    </location>
</feature>
<keyword evidence="1" id="KW-0863">Zinc-finger</keyword>
<feature type="region of interest" description="Disordered" evidence="2">
    <location>
        <begin position="1"/>
        <end position="20"/>
    </location>
</feature>
<dbReference type="Gene3D" id="3.30.160.60">
    <property type="entry name" value="Classic Zinc Finger"/>
    <property type="match status" value="7"/>
</dbReference>
<feature type="domain" description="C2H2-type" evidence="3">
    <location>
        <begin position="685"/>
        <end position="714"/>
    </location>
</feature>
<evidence type="ECO:0000256" key="1">
    <source>
        <dbReference type="PROSITE-ProRule" id="PRU00042"/>
    </source>
</evidence>